<dbReference type="Proteomes" id="UP000230002">
    <property type="component" value="Unassembled WGS sequence"/>
</dbReference>
<organism evidence="5 6">
    <name type="scientific">Ganoderma sinense ZZ0214-1</name>
    <dbReference type="NCBI Taxonomy" id="1077348"/>
    <lineage>
        <taxon>Eukaryota</taxon>
        <taxon>Fungi</taxon>
        <taxon>Dikarya</taxon>
        <taxon>Basidiomycota</taxon>
        <taxon>Agaricomycotina</taxon>
        <taxon>Agaricomycetes</taxon>
        <taxon>Polyporales</taxon>
        <taxon>Polyporaceae</taxon>
        <taxon>Ganoderma</taxon>
    </lineage>
</organism>
<keyword evidence="6" id="KW-1185">Reference proteome</keyword>
<evidence type="ECO:0000256" key="3">
    <source>
        <dbReference type="SAM" id="SignalP"/>
    </source>
</evidence>
<keyword evidence="3" id="KW-0732">Signal</keyword>
<dbReference type="Gene3D" id="3.40.50.1820">
    <property type="entry name" value="alpha/beta hydrolase"/>
    <property type="match status" value="1"/>
</dbReference>
<accession>A0A2G8S7K6</accession>
<evidence type="ECO:0000259" key="4">
    <source>
        <dbReference type="Pfam" id="PF08386"/>
    </source>
</evidence>
<dbReference type="PANTHER" id="PTHR43248">
    <property type="entry name" value="2-SUCCINYL-6-HYDROXY-2,4-CYCLOHEXADIENE-1-CARBOXYLATE SYNTHASE"/>
    <property type="match status" value="1"/>
</dbReference>
<feature type="chain" id="PRO_5013970370" description="Peptidase S33 tripeptidyl aminopeptidase-like C-terminal domain-containing protein" evidence="3">
    <location>
        <begin position="26"/>
        <end position="580"/>
    </location>
</feature>
<dbReference type="EMBL" id="AYKW01000019">
    <property type="protein sequence ID" value="PIL29714.1"/>
    <property type="molecule type" value="Genomic_DNA"/>
</dbReference>
<comment type="caution">
    <text evidence="5">The sequence shown here is derived from an EMBL/GenBank/DDBJ whole genome shotgun (WGS) entry which is preliminary data.</text>
</comment>
<dbReference type="STRING" id="1077348.A0A2G8S7K6"/>
<dbReference type="InterPro" id="IPR013595">
    <property type="entry name" value="Pept_S33_TAP-like_C"/>
</dbReference>
<evidence type="ECO:0000313" key="6">
    <source>
        <dbReference type="Proteomes" id="UP000230002"/>
    </source>
</evidence>
<comment type="similarity">
    <text evidence="1">Belongs to the peptidase S33 family.</text>
</comment>
<evidence type="ECO:0000313" key="5">
    <source>
        <dbReference type="EMBL" id="PIL29714.1"/>
    </source>
</evidence>
<dbReference type="GO" id="GO:0016787">
    <property type="term" value="F:hydrolase activity"/>
    <property type="evidence" value="ECO:0007669"/>
    <property type="project" value="UniProtKB-KW"/>
</dbReference>
<dbReference type="OrthoDB" id="425534at2759"/>
<keyword evidence="2" id="KW-0378">Hydrolase</keyword>
<name>A0A2G8S7K6_9APHY</name>
<dbReference type="InterPro" id="IPR029058">
    <property type="entry name" value="AB_hydrolase_fold"/>
</dbReference>
<feature type="domain" description="Peptidase S33 tripeptidyl aminopeptidase-like C-terminal" evidence="4">
    <location>
        <begin position="454"/>
        <end position="541"/>
    </location>
</feature>
<proteinExistence type="inferred from homology"/>
<evidence type="ECO:0000256" key="2">
    <source>
        <dbReference type="ARBA" id="ARBA00022801"/>
    </source>
</evidence>
<dbReference type="AlphaFoldDB" id="A0A2G8S7K6"/>
<evidence type="ECO:0000256" key="1">
    <source>
        <dbReference type="ARBA" id="ARBA00010088"/>
    </source>
</evidence>
<feature type="signal peptide" evidence="3">
    <location>
        <begin position="1"/>
        <end position="25"/>
    </location>
</feature>
<dbReference type="PANTHER" id="PTHR43248:SF25">
    <property type="entry name" value="AB HYDROLASE-1 DOMAIN-CONTAINING PROTEIN-RELATED"/>
    <property type="match status" value="1"/>
</dbReference>
<reference evidence="5 6" key="1">
    <citation type="journal article" date="2015" name="Sci. Rep.">
        <title>Chromosome-level genome map provides insights into diverse defense mechanisms in the medicinal fungus Ganoderma sinense.</title>
        <authorList>
            <person name="Zhu Y."/>
            <person name="Xu J."/>
            <person name="Sun C."/>
            <person name="Zhou S."/>
            <person name="Xu H."/>
            <person name="Nelson D.R."/>
            <person name="Qian J."/>
            <person name="Song J."/>
            <person name="Luo H."/>
            <person name="Xiang L."/>
            <person name="Li Y."/>
            <person name="Xu Z."/>
            <person name="Ji A."/>
            <person name="Wang L."/>
            <person name="Lu S."/>
            <person name="Hayward A."/>
            <person name="Sun W."/>
            <person name="Li X."/>
            <person name="Schwartz D.C."/>
            <person name="Wang Y."/>
            <person name="Chen S."/>
        </authorList>
    </citation>
    <scope>NUCLEOTIDE SEQUENCE [LARGE SCALE GENOMIC DNA]</scope>
    <source>
        <strain evidence="5 6">ZZ0214-1</strain>
    </source>
</reference>
<protein>
    <recommendedName>
        <fullName evidence="4">Peptidase S33 tripeptidyl aminopeptidase-like C-terminal domain-containing protein</fullName>
    </recommendedName>
</protein>
<sequence>MKSKAGAATLAVVGLTGQMMMAARAGSISAWAPCPQFGDLSCAYLDVPLDYHNASAGNGQLLVVKANATAAERKGTIFLNPGGPGVSGLSTLATDGDALMNRTGGAYDFVSWDPRGVGPYTYPGNVYCIPDDEFASFWNGTIEGTGINELGDFTNQTDLRALYSQAPVLDEKWRELGERCLAGPNATTLGYIGTAATVRDLVGLADAIVGENSTIDYWGLSYGTLVGAWFINMFPDRVGRVILDGVLDATRVASTQSYQLWRDQVGAAEDAYTGLATACALAGPDNCKLAPSANGTAQDVVDVLNDAIKASLPRQLGHDHPVQNLLTILRATMYSSLYQPQLWAQYGNELLPQAIATIQNSTADSASSLTKYVVSTVAPTLPLPSSHLPNEIAIVQRRRDAVYTQNSYTEVAVVCADSVDADPSVNTTVVFDDLVDVIRTVSPSFGALFPVPWQRCSYWPVRAPERFQGPFNGTFAHRVLVIGNAYDNATPFKEAAHMAEVLGDQAALVKQNSFGHTSIYQYSTCVADIIKAYLQDGTLPSGTSSNPTVCDIDDDVELFPGVKAVDVIAQVGATDLSARD</sequence>
<dbReference type="InterPro" id="IPR051601">
    <property type="entry name" value="Serine_prot/Carboxylest_S33"/>
</dbReference>
<gene>
    <name evidence="5" type="ORF">GSI_08152</name>
</gene>
<dbReference type="SUPFAM" id="SSF53474">
    <property type="entry name" value="alpha/beta-Hydrolases"/>
    <property type="match status" value="1"/>
</dbReference>
<dbReference type="Pfam" id="PF08386">
    <property type="entry name" value="Abhydrolase_4"/>
    <property type="match status" value="1"/>
</dbReference>